<dbReference type="Gene3D" id="3.40.30.10">
    <property type="entry name" value="Glutaredoxin"/>
    <property type="match status" value="1"/>
</dbReference>
<evidence type="ECO:0000259" key="1">
    <source>
        <dbReference type="PROSITE" id="PS50404"/>
    </source>
</evidence>
<dbReference type="Gene3D" id="1.20.1050.10">
    <property type="match status" value="1"/>
</dbReference>
<comment type="caution">
    <text evidence="3">The sequence shown here is derived from an EMBL/GenBank/DDBJ whole genome shotgun (WGS) entry which is preliminary data.</text>
</comment>
<dbReference type="CDD" id="cd03057">
    <property type="entry name" value="GST_N_Beta"/>
    <property type="match status" value="1"/>
</dbReference>
<feature type="domain" description="GST C-terminal" evidence="2">
    <location>
        <begin position="86"/>
        <end position="202"/>
    </location>
</feature>
<dbReference type="InterPro" id="IPR036282">
    <property type="entry name" value="Glutathione-S-Trfase_C_sf"/>
</dbReference>
<sequence>MLKLYFSPGACSLAPHIALRETGLPFSLERVDTNARATASGDDFLAINPKGQVPVLELADGERLTEGPVIALYIGDRVAGGLIPAAGLERYRVMEWQNYITSELHKTFTPLFNPALDAAAKATLSAILRRKFEWVDGELAGRDFLTGRSFTVADAYLFVVAGWARHVALDLADLVHLQAFLARVAARPAVRAAMQAEGLLAA</sequence>
<accession>A0A839FAU0</accession>
<dbReference type="AlphaFoldDB" id="A0A839FAU0"/>
<name>A0A839FAU0_9GAMM</name>
<dbReference type="PANTHER" id="PTHR44051:SF8">
    <property type="entry name" value="GLUTATHIONE S-TRANSFERASE GSTA"/>
    <property type="match status" value="1"/>
</dbReference>
<feature type="domain" description="GST N-terminal" evidence="1">
    <location>
        <begin position="1"/>
        <end position="82"/>
    </location>
</feature>
<keyword evidence="4" id="KW-1185">Reference proteome</keyword>
<keyword evidence="3" id="KW-0808">Transferase</keyword>
<dbReference type="InterPro" id="IPR040079">
    <property type="entry name" value="Glutathione_S-Trfase"/>
</dbReference>
<dbReference type="InterPro" id="IPR004046">
    <property type="entry name" value="GST_C"/>
</dbReference>
<dbReference type="EMBL" id="JACGXL010000006">
    <property type="protein sequence ID" value="MBA8889224.1"/>
    <property type="molecule type" value="Genomic_DNA"/>
</dbReference>
<dbReference type="SFLD" id="SFLDG01150">
    <property type="entry name" value="Main.1:_Beta-like"/>
    <property type="match status" value="1"/>
</dbReference>
<dbReference type="SUPFAM" id="SSF52833">
    <property type="entry name" value="Thioredoxin-like"/>
    <property type="match status" value="1"/>
</dbReference>
<gene>
    <name evidence="3" type="ORF">FHW12_003467</name>
</gene>
<dbReference type="SFLD" id="SFLDS00019">
    <property type="entry name" value="Glutathione_Transferase_(cytos"/>
    <property type="match status" value="1"/>
</dbReference>
<dbReference type="PANTHER" id="PTHR44051">
    <property type="entry name" value="GLUTATHIONE S-TRANSFERASE-RELATED"/>
    <property type="match status" value="1"/>
</dbReference>
<evidence type="ECO:0000313" key="3">
    <source>
        <dbReference type="EMBL" id="MBA8889224.1"/>
    </source>
</evidence>
<dbReference type="CDD" id="cd03188">
    <property type="entry name" value="GST_C_Beta"/>
    <property type="match status" value="1"/>
</dbReference>
<dbReference type="InterPro" id="IPR010987">
    <property type="entry name" value="Glutathione-S-Trfase_C-like"/>
</dbReference>
<evidence type="ECO:0000259" key="2">
    <source>
        <dbReference type="PROSITE" id="PS50405"/>
    </source>
</evidence>
<evidence type="ECO:0000313" key="4">
    <source>
        <dbReference type="Proteomes" id="UP000550401"/>
    </source>
</evidence>
<dbReference type="Proteomes" id="UP000550401">
    <property type="component" value="Unassembled WGS sequence"/>
</dbReference>
<organism evidence="3 4">
    <name type="scientific">Dokdonella fugitiva</name>
    <dbReference type="NCBI Taxonomy" id="328517"/>
    <lineage>
        <taxon>Bacteria</taxon>
        <taxon>Pseudomonadati</taxon>
        <taxon>Pseudomonadota</taxon>
        <taxon>Gammaproteobacteria</taxon>
        <taxon>Lysobacterales</taxon>
        <taxon>Rhodanobacteraceae</taxon>
        <taxon>Dokdonella</taxon>
    </lineage>
</organism>
<proteinExistence type="predicted"/>
<dbReference type="PROSITE" id="PS50404">
    <property type="entry name" value="GST_NTER"/>
    <property type="match status" value="1"/>
</dbReference>
<dbReference type="Pfam" id="PF00043">
    <property type="entry name" value="GST_C"/>
    <property type="match status" value="1"/>
</dbReference>
<dbReference type="RefSeq" id="WP_310735269.1">
    <property type="nucleotide sequence ID" value="NZ_JACGXL010000006.1"/>
</dbReference>
<reference evidence="3 4" key="1">
    <citation type="submission" date="2020-07" db="EMBL/GenBank/DDBJ databases">
        <title>Genomic Encyclopedia of Type Strains, Phase IV (KMG-V): Genome sequencing to study the core and pangenomes of soil and plant-associated prokaryotes.</title>
        <authorList>
            <person name="Whitman W."/>
        </authorList>
    </citation>
    <scope>NUCLEOTIDE SEQUENCE [LARGE SCALE GENOMIC DNA]</scope>
    <source>
        <strain evidence="3 4">RH2WT43</strain>
    </source>
</reference>
<dbReference type="NCBIfam" id="NF007831">
    <property type="entry name" value="PRK10542.1"/>
    <property type="match status" value="1"/>
</dbReference>
<dbReference type="SFLD" id="SFLDG00358">
    <property type="entry name" value="Main_(cytGST)"/>
    <property type="match status" value="1"/>
</dbReference>
<dbReference type="Pfam" id="PF13409">
    <property type="entry name" value="GST_N_2"/>
    <property type="match status" value="1"/>
</dbReference>
<dbReference type="SUPFAM" id="SSF47616">
    <property type="entry name" value="GST C-terminal domain-like"/>
    <property type="match status" value="1"/>
</dbReference>
<dbReference type="GO" id="GO:0004364">
    <property type="term" value="F:glutathione transferase activity"/>
    <property type="evidence" value="ECO:0007669"/>
    <property type="project" value="UniProtKB-EC"/>
</dbReference>
<dbReference type="PROSITE" id="PS50405">
    <property type="entry name" value="GST_CTER"/>
    <property type="match status" value="1"/>
</dbReference>
<protein>
    <submittedName>
        <fullName evidence="3">Glutathione S-transferase</fullName>
        <ecNumber evidence="3">2.5.1.18</ecNumber>
    </submittedName>
</protein>
<dbReference type="EC" id="2.5.1.18" evidence="3"/>
<dbReference type="InterPro" id="IPR036249">
    <property type="entry name" value="Thioredoxin-like_sf"/>
</dbReference>
<dbReference type="InterPro" id="IPR004045">
    <property type="entry name" value="Glutathione_S-Trfase_N"/>
</dbReference>